<dbReference type="GO" id="GO:0003700">
    <property type="term" value="F:DNA-binding transcription factor activity"/>
    <property type="evidence" value="ECO:0007669"/>
    <property type="project" value="InterPro"/>
</dbReference>
<sequence length="257" mass="29126">MRSKRIDLIEQYIYKYKTISLDKLCEEFKMSKNTIRRDIDVLVNKGVIKKVYGGVTINTNKELLSFEERTIKNNFAKSSIAQECAQFVEDGDCIFIDSGTTTLNIVEYLKDKKNITIFTNNLNAIVQAIPYENIEIICLSGKLSRKTSSFTGLNASDVLSTYNLNKSFIACTGISLENGVTNTSPDEYKIKKAAVAKSSKCFLLVDSSKFDVVSLMTFCDIKDLDCIITDTYPPKKYIDYFNNYNIELVIANEENKK</sequence>
<dbReference type="AlphaFoldDB" id="U5MRZ1"/>
<dbReference type="InterPro" id="IPR037171">
    <property type="entry name" value="NagB/RpiA_transferase-like"/>
</dbReference>
<dbReference type="Gene3D" id="1.10.10.10">
    <property type="entry name" value="Winged helix-like DNA-binding domain superfamily/Winged helix DNA-binding domain"/>
    <property type="match status" value="1"/>
</dbReference>
<reference evidence="5 6" key="1">
    <citation type="journal article" date="2013" name="Genome Announc.">
        <title>Complete Genome Sequence of the Solvent Producer Clostridium saccharobutylicum NCP262 (DSM 13864).</title>
        <authorList>
            <person name="Poehlein A."/>
            <person name="Hartwich K."/>
            <person name="Krabben P."/>
            <person name="Ehrenreich A."/>
            <person name="Liebl W."/>
            <person name="Durre P."/>
            <person name="Gottschalk G."/>
            <person name="Daniel R."/>
        </authorList>
    </citation>
    <scope>NUCLEOTIDE SEQUENCE [LARGE SCALE GENOMIC DNA]</scope>
    <source>
        <strain evidence="5">DSM 13864</strain>
    </source>
</reference>
<dbReference type="KEGG" id="csb:CLSA_c12090"/>
<keyword evidence="3" id="KW-0804">Transcription</keyword>
<dbReference type="InterPro" id="IPR036388">
    <property type="entry name" value="WH-like_DNA-bd_sf"/>
</dbReference>
<proteinExistence type="predicted"/>
<dbReference type="HOGENOM" id="CLU_060699_1_4_9"/>
<dbReference type="SUPFAM" id="SSF100950">
    <property type="entry name" value="NagB/RpiA/CoA transferase-like"/>
    <property type="match status" value="1"/>
</dbReference>
<dbReference type="OrthoDB" id="9797223at2"/>
<keyword evidence="1" id="KW-0805">Transcription regulation</keyword>
<dbReference type="PATRIC" id="fig|1345695.10.peg.3440"/>
<dbReference type="GO" id="GO:0003677">
    <property type="term" value="F:DNA binding"/>
    <property type="evidence" value="ECO:0007669"/>
    <property type="project" value="UniProtKB-KW"/>
</dbReference>
<dbReference type="EMBL" id="CP006721">
    <property type="protein sequence ID" value="AGX42212.1"/>
    <property type="molecule type" value="Genomic_DNA"/>
</dbReference>
<evidence type="ECO:0000256" key="2">
    <source>
        <dbReference type="ARBA" id="ARBA00023125"/>
    </source>
</evidence>
<dbReference type="RefSeq" id="WP_022744494.1">
    <property type="nucleotide sequence ID" value="NC_022571.1"/>
</dbReference>
<accession>U5MRZ1</accession>
<organism evidence="5 6">
    <name type="scientific">Clostridium saccharobutylicum DSM 13864</name>
    <dbReference type="NCBI Taxonomy" id="1345695"/>
    <lineage>
        <taxon>Bacteria</taxon>
        <taxon>Bacillati</taxon>
        <taxon>Bacillota</taxon>
        <taxon>Clostridia</taxon>
        <taxon>Eubacteriales</taxon>
        <taxon>Clostridiaceae</taxon>
        <taxon>Clostridium</taxon>
    </lineage>
</organism>
<gene>
    <name evidence="5" type="primary">iolR</name>
    <name evidence="5" type="ORF">CLSA_c12090</name>
</gene>
<name>U5MRZ1_CLOSA</name>
<evidence type="ECO:0000259" key="4">
    <source>
        <dbReference type="PROSITE" id="PS51000"/>
    </source>
</evidence>
<dbReference type="PANTHER" id="PTHR30363">
    <property type="entry name" value="HTH-TYPE TRANSCRIPTIONAL REGULATOR SRLR-RELATED"/>
    <property type="match status" value="1"/>
</dbReference>
<dbReference type="InterPro" id="IPR036390">
    <property type="entry name" value="WH_DNA-bd_sf"/>
</dbReference>
<dbReference type="InterPro" id="IPR001034">
    <property type="entry name" value="DeoR_HTH"/>
</dbReference>
<dbReference type="eggNOG" id="COG1349">
    <property type="taxonomic scope" value="Bacteria"/>
</dbReference>
<feature type="domain" description="HTH deoR-type" evidence="4">
    <location>
        <begin position="2"/>
        <end position="57"/>
    </location>
</feature>
<dbReference type="SUPFAM" id="SSF46785">
    <property type="entry name" value="Winged helix' DNA-binding domain"/>
    <property type="match status" value="1"/>
</dbReference>
<dbReference type="Pfam" id="PF00455">
    <property type="entry name" value="DeoRC"/>
    <property type="match status" value="1"/>
</dbReference>
<dbReference type="PRINTS" id="PR00037">
    <property type="entry name" value="HTHLACR"/>
</dbReference>
<dbReference type="SMART" id="SM01134">
    <property type="entry name" value="DeoRC"/>
    <property type="match status" value="1"/>
</dbReference>
<protein>
    <submittedName>
        <fullName evidence="5">HTH-type transcriptional regulator IolR</fullName>
    </submittedName>
</protein>
<keyword evidence="2" id="KW-0238">DNA-binding</keyword>
<keyword evidence="6" id="KW-1185">Reference proteome</keyword>
<dbReference type="PROSITE" id="PS00894">
    <property type="entry name" value="HTH_DEOR_1"/>
    <property type="match status" value="1"/>
</dbReference>
<dbReference type="InterPro" id="IPR050313">
    <property type="entry name" value="Carb_Metab_HTH_regulators"/>
</dbReference>
<dbReference type="InterPro" id="IPR014036">
    <property type="entry name" value="DeoR-like_C"/>
</dbReference>
<evidence type="ECO:0000256" key="1">
    <source>
        <dbReference type="ARBA" id="ARBA00023015"/>
    </source>
</evidence>
<evidence type="ECO:0000256" key="3">
    <source>
        <dbReference type="ARBA" id="ARBA00023163"/>
    </source>
</evidence>
<evidence type="ECO:0000313" key="6">
    <source>
        <dbReference type="Proteomes" id="UP000017118"/>
    </source>
</evidence>
<dbReference type="Gene3D" id="3.40.50.1360">
    <property type="match status" value="1"/>
</dbReference>
<dbReference type="PANTHER" id="PTHR30363:SF60">
    <property type="entry name" value="HTH-TYPE TRANSCRIPTIONAL REGULATOR IOLR"/>
    <property type="match status" value="1"/>
</dbReference>
<dbReference type="GeneID" id="55473724"/>
<dbReference type="Proteomes" id="UP000017118">
    <property type="component" value="Chromosome"/>
</dbReference>
<evidence type="ECO:0000313" key="5">
    <source>
        <dbReference type="EMBL" id="AGX42212.1"/>
    </source>
</evidence>
<dbReference type="InterPro" id="IPR018356">
    <property type="entry name" value="Tscrpt_reg_HTH_DeoR_CS"/>
</dbReference>
<dbReference type="Pfam" id="PF08220">
    <property type="entry name" value="HTH_DeoR"/>
    <property type="match status" value="1"/>
</dbReference>
<dbReference type="PROSITE" id="PS51000">
    <property type="entry name" value="HTH_DEOR_2"/>
    <property type="match status" value="1"/>
</dbReference>
<dbReference type="SMART" id="SM00420">
    <property type="entry name" value="HTH_DEOR"/>
    <property type="match status" value="1"/>
</dbReference>